<protein>
    <submittedName>
        <fullName evidence="9">K+/H+ antiporter subunit F</fullName>
    </submittedName>
</protein>
<comment type="subcellular location">
    <subcellularLocation>
        <location evidence="1 8">Cell membrane</location>
        <topology evidence="1 8">Multi-pass membrane protein</topology>
    </subcellularLocation>
</comment>
<keyword evidence="7 8" id="KW-0472">Membrane</keyword>
<evidence type="ECO:0000313" key="9">
    <source>
        <dbReference type="EMBL" id="HCA01725.1"/>
    </source>
</evidence>
<reference evidence="9" key="1">
    <citation type="journal article" date="2018" name="Nat. Biotechnol.">
        <title>A standardized bacterial taxonomy based on genome phylogeny substantially revises the tree of life.</title>
        <authorList>
            <person name="Parks D.H."/>
            <person name="Chuvochina M."/>
            <person name="Waite D.W."/>
            <person name="Rinke C."/>
            <person name="Skarshewski A."/>
            <person name="Chaumeil P.A."/>
            <person name="Hugenholtz P."/>
        </authorList>
    </citation>
    <scope>NUCLEOTIDE SEQUENCE [LARGE SCALE GENOMIC DNA]</scope>
    <source>
        <strain evidence="9">UBA11284</strain>
    </source>
</reference>
<keyword evidence="5" id="KW-0812">Transmembrane</keyword>
<evidence type="ECO:0000256" key="2">
    <source>
        <dbReference type="ARBA" id="ARBA00009212"/>
    </source>
</evidence>
<dbReference type="GO" id="GO:0015385">
    <property type="term" value="F:sodium:proton antiporter activity"/>
    <property type="evidence" value="ECO:0007669"/>
    <property type="project" value="TreeGrafter"/>
</dbReference>
<keyword evidence="8" id="KW-0406">Ion transport</keyword>
<evidence type="ECO:0000256" key="8">
    <source>
        <dbReference type="PIRNR" id="PIRNR028784"/>
    </source>
</evidence>
<organism evidence="9">
    <name type="scientific">Halomonas campaniensis</name>
    <dbReference type="NCBI Taxonomy" id="213554"/>
    <lineage>
        <taxon>Bacteria</taxon>
        <taxon>Pseudomonadati</taxon>
        <taxon>Pseudomonadota</taxon>
        <taxon>Gammaproteobacteria</taxon>
        <taxon>Oceanospirillales</taxon>
        <taxon>Halomonadaceae</taxon>
        <taxon>Halomonas</taxon>
    </lineage>
</organism>
<dbReference type="RefSeq" id="WP_038485667.1">
    <property type="nucleotide sequence ID" value="NZ_JAWXXT010000001.1"/>
</dbReference>
<keyword evidence="4 8" id="KW-1003">Cell membrane</keyword>
<keyword evidence="8" id="KW-0050">Antiport</keyword>
<accession>A0A060BCD3</accession>
<keyword evidence="6" id="KW-1133">Transmembrane helix</keyword>
<dbReference type="PANTHER" id="PTHR34702">
    <property type="entry name" value="NA(+)/H(+) ANTIPORTER SUBUNIT F1"/>
    <property type="match status" value="1"/>
</dbReference>
<comment type="caution">
    <text evidence="9">The sequence shown here is derived from an EMBL/GenBank/DDBJ whole genome shotgun (WGS) entry which is preliminary data.</text>
</comment>
<dbReference type="NCBIfam" id="NF004812">
    <property type="entry name" value="PRK06161.1"/>
    <property type="match status" value="1"/>
</dbReference>
<evidence type="ECO:0000256" key="3">
    <source>
        <dbReference type="ARBA" id="ARBA00022448"/>
    </source>
</evidence>
<evidence type="ECO:0000256" key="1">
    <source>
        <dbReference type="ARBA" id="ARBA00004651"/>
    </source>
</evidence>
<dbReference type="GO" id="GO:0005886">
    <property type="term" value="C:plasma membrane"/>
    <property type="evidence" value="ECO:0007669"/>
    <property type="project" value="UniProtKB-SubCell"/>
</dbReference>
<evidence type="ECO:0000256" key="6">
    <source>
        <dbReference type="ARBA" id="ARBA00022989"/>
    </source>
</evidence>
<dbReference type="InterPro" id="IPR007208">
    <property type="entry name" value="MrpF/PhaF-like"/>
</dbReference>
<dbReference type="EMBL" id="DOTR01000032">
    <property type="protein sequence ID" value="HCA01725.1"/>
    <property type="molecule type" value="Genomic_DNA"/>
</dbReference>
<evidence type="ECO:0000256" key="4">
    <source>
        <dbReference type="ARBA" id="ARBA00022475"/>
    </source>
</evidence>
<dbReference type="PANTHER" id="PTHR34702:SF1">
    <property type="entry name" value="NA(+)_H(+) ANTIPORTER SUBUNIT F"/>
    <property type="match status" value="1"/>
</dbReference>
<dbReference type="AlphaFoldDB" id="A0A060BCD3"/>
<dbReference type="PIRSF" id="PIRSF028784">
    <property type="entry name" value="MrpF"/>
    <property type="match status" value="1"/>
</dbReference>
<keyword evidence="3 8" id="KW-0813">Transport</keyword>
<evidence type="ECO:0000256" key="7">
    <source>
        <dbReference type="ARBA" id="ARBA00023136"/>
    </source>
</evidence>
<dbReference type="Pfam" id="PF04066">
    <property type="entry name" value="MrpF_PhaF"/>
    <property type="match status" value="1"/>
</dbReference>
<proteinExistence type="inferred from homology"/>
<name>A0A060BCD3_9GAMM</name>
<comment type="similarity">
    <text evidence="2 8">Belongs to the CPA3 antiporters (TC 2.A.63) subunit F family.</text>
</comment>
<dbReference type="KEGG" id="hcs:FF32_17895"/>
<dbReference type="HOGENOM" id="CLU_125825_1_3_6"/>
<sequence length="89" mass="9774">MLSAALVITLALVVMALLMNLYRLTIGPDLPDRVLALDTMYVNSIALIVLLGLWLNSKTYFESALLIAMLGFISTVAVCKYILRGDIIE</sequence>
<dbReference type="OrthoDB" id="9800226at2"/>
<gene>
    <name evidence="9" type="ORF">DEO68_05960</name>
</gene>
<evidence type="ECO:0000256" key="5">
    <source>
        <dbReference type="ARBA" id="ARBA00022692"/>
    </source>
</evidence>